<name>A0A1H8K730_9FIRM</name>
<dbReference type="PANTHER" id="PTHR33495">
    <property type="entry name" value="ANTI-SIGMA FACTOR ANTAGONIST TM_1081-RELATED-RELATED"/>
    <property type="match status" value="1"/>
</dbReference>
<dbReference type="Gene3D" id="3.30.750.24">
    <property type="entry name" value="STAS domain"/>
    <property type="match status" value="1"/>
</dbReference>
<dbReference type="AlphaFoldDB" id="A0A1H8K730"/>
<sequence length="105" mass="11701">MSLNINSKYRDDSNSWVVELSGELDVSCADDLKKELDSNIEKKFSDVKVDMSNLQYIDSTGIGVIVGAMKKLKSGDKDITILEAKDNVKKIFKITGLDQIIRMEG</sequence>
<proteinExistence type="inferred from homology"/>
<dbReference type="PANTHER" id="PTHR33495:SF2">
    <property type="entry name" value="ANTI-SIGMA FACTOR ANTAGONIST TM_1081-RELATED"/>
    <property type="match status" value="1"/>
</dbReference>
<dbReference type="PROSITE" id="PS50801">
    <property type="entry name" value="STAS"/>
    <property type="match status" value="1"/>
</dbReference>
<dbReference type="NCBIfam" id="TIGR00377">
    <property type="entry name" value="ant_ant_sig"/>
    <property type="match status" value="1"/>
</dbReference>
<feature type="domain" description="STAS" evidence="3">
    <location>
        <begin position="5"/>
        <end position="105"/>
    </location>
</feature>
<dbReference type="Pfam" id="PF01740">
    <property type="entry name" value="STAS"/>
    <property type="match status" value="1"/>
</dbReference>
<dbReference type="Proteomes" id="UP000199512">
    <property type="component" value="Unassembled WGS sequence"/>
</dbReference>
<gene>
    <name evidence="4" type="ORF">SAMN05216454_1247</name>
</gene>
<dbReference type="OrthoDB" id="9793697at2"/>
<accession>A0A1H8K730</accession>
<dbReference type="SUPFAM" id="SSF52091">
    <property type="entry name" value="SpoIIaa-like"/>
    <property type="match status" value="1"/>
</dbReference>
<protein>
    <recommendedName>
        <fullName evidence="2">Anti-sigma factor antagonist</fullName>
    </recommendedName>
</protein>
<organism evidence="4 5">
    <name type="scientific">Peptostreptococcus russellii</name>
    <dbReference type="NCBI Taxonomy" id="215200"/>
    <lineage>
        <taxon>Bacteria</taxon>
        <taxon>Bacillati</taxon>
        <taxon>Bacillota</taxon>
        <taxon>Clostridia</taxon>
        <taxon>Peptostreptococcales</taxon>
        <taxon>Peptostreptococcaceae</taxon>
        <taxon>Peptostreptococcus</taxon>
    </lineage>
</organism>
<evidence type="ECO:0000313" key="4">
    <source>
        <dbReference type="EMBL" id="SEN88763.1"/>
    </source>
</evidence>
<dbReference type="CDD" id="cd07043">
    <property type="entry name" value="STAS_anti-anti-sigma_factors"/>
    <property type="match status" value="1"/>
</dbReference>
<dbReference type="RefSeq" id="WP_091976088.1">
    <property type="nucleotide sequence ID" value="NZ_CAUWDX010000033.1"/>
</dbReference>
<evidence type="ECO:0000259" key="3">
    <source>
        <dbReference type="PROSITE" id="PS50801"/>
    </source>
</evidence>
<evidence type="ECO:0000256" key="2">
    <source>
        <dbReference type="RuleBase" id="RU003749"/>
    </source>
</evidence>
<reference evidence="4 5" key="1">
    <citation type="submission" date="2016-10" db="EMBL/GenBank/DDBJ databases">
        <authorList>
            <person name="de Groot N.N."/>
        </authorList>
    </citation>
    <scope>NUCLEOTIDE SEQUENCE [LARGE SCALE GENOMIC DNA]</scope>
    <source>
        <strain evidence="4 5">Calf135</strain>
    </source>
</reference>
<dbReference type="STRING" id="215200.SAMN05216454_1247"/>
<dbReference type="InterPro" id="IPR002645">
    <property type="entry name" value="STAS_dom"/>
</dbReference>
<comment type="similarity">
    <text evidence="1 2">Belongs to the anti-sigma-factor antagonist family.</text>
</comment>
<dbReference type="GO" id="GO:0043856">
    <property type="term" value="F:anti-sigma factor antagonist activity"/>
    <property type="evidence" value="ECO:0007669"/>
    <property type="project" value="InterPro"/>
</dbReference>
<evidence type="ECO:0000256" key="1">
    <source>
        <dbReference type="ARBA" id="ARBA00009013"/>
    </source>
</evidence>
<evidence type="ECO:0000313" key="5">
    <source>
        <dbReference type="Proteomes" id="UP000199512"/>
    </source>
</evidence>
<dbReference type="InterPro" id="IPR036513">
    <property type="entry name" value="STAS_dom_sf"/>
</dbReference>
<keyword evidence="5" id="KW-1185">Reference proteome</keyword>
<dbReference type="InterPro" id="IPR003658">
    <property type="entry name" value="Anti-sigma_ant"/>
</dbReference>
<dbReference type="EMBL" id="FODF01000024">
    <property type="protein sequence ID" value="SEN88763.1"/>
    <property type="molecule type" value="Genomic_DNA"/>
</dbReference>